<accession>A0A8S5V2Z0</accession>
<sequence length="649" mass="74509">MADKPVTREEKYLAYLTGDYTGEIPKPITRKEKYLYELCLKGIGGEISPEEIKNAVNEYLEKNPVKPGATTEQAQQIEQNKTDIASLKTETGSLKEDLVDQNETINQIKKNIGFDSRIIAEEPLPILFIADEKEYLIDRYDVDIFNVSNVFNKDAFVAKKRFDDNGNIISDETSSYINQLIPVPTGKVVFYSNKAIQRFYGFDKHKIFVKRFGVVREDSRDENIIDENIAYVMLQVATSVQNDLDNIIVTILKNDFTQPKPTKYVPFSLGKKYKKIQSNVNNLIRSDNEGSVKIALKTDYNLYTDKSSKLFKTDIDVWEPSKIDDGYSNPTSGWGRDTKRADWTATDKYKYYDFLKHYYDCYLAISSDGYRVIKRSLGQDSANTGHELFEYDFCPVNYEYTVMLSAGMNADETQGIWGLATFIRCVMNNEEEQLKIAHEKIRFKVIPIINASGFDEDTLRYNYSDGVNPNFNFNYKDSWARQTGSKKGDYPDSNCVTQYLKQWINENNNADLWLDLHTGRWVVDGGTNTRVLDIRVADESMVQPFSSILSKFNAYYNNGQCDVSSYRDNIDYQKIVYAFDNCGIKSIMPEMHLESTAYGADGYTNNTPQGIKCYVAQIRAMVMCYINESTKKSLIIDDVKNSLLHDRYN</sequence>
<dbReference type="GO" id="GO:0008270">
    <property type="term" value="F:zinc ion binding"/>
    <property type="evidence" value="ECO:0007669"/>
    <property type="project" value="InterPro"/>
</dbReference>
<dbReference type="GO" id="GO:0004181">
    <property type="term" value="F:metallocarboxypeptidase activity"/>
    <property type="evidence" value="ECO:0007669"/>
    <property type="project" value="InterPro"/>
</dbReference>
<reference evidence="2" key="1">
    <citation type="journal article" date="2021" name="Proc. Natl. Acad. Sci. U.S.A.">
        <title>A Catalog of Tens of Thousands of Viruses from Human Metagenomes Reveals Hidden Associations with Chronic Diseases.</title>
        <authorList>
            <person name="Tisza M.J."/>
            <person name="Buck C.B."/>
        </authorList>
    </citation>
    <scope>NUCLEOTIDE SEQUENCE</scope>
    <source>
        <strain evidence="2">Ct0Bp21</strain>
    </source>
</reference>
<dbReference type="InterPro" id="IPR000834">
    <property type="entry name" value="Peptidase_M14"/>
</dbReference>
<protein>
    <submittedName>
        <fullName evidence="2">Peptidase</fullName>
    </submittedName>
</protein>
<name>A0A8S5V2Z0_9CAUD</name>
<organism evidence="2">
    <name type="scientific">Siphoviridae sp. ct0Bp21</name>
    <dbReference type="NCBI Taxonomy" id="2825291"/>
    <lineage>
        <taxon>Viruses</taxon>
        <taxon>Duplodnaviria</taxon>
        <taxon>Heunggongvirae</taxon>
        <taxon>Uroviricota</taxon>
        <taxon>Caudoviricetes</taxon>
    </lineage>
</organism>
<evidence type="ECO:0000259" key="1">
    <source>
        <dbReference type="Pfam" id="PF00246"/>
    </source>
</evidence>
<dbReference type="Gene3D" id="3.40.630.10">
    <property type="entry name" value="Zn peptidases"/>
    <property type="match status" value="1"/>
</dbReference>
<dbReference type="Pfam" id="PF00246">
    <property type="entry name" value="Peptidase_M14"/>
    <property type="match status" value="1"/>
</dbReference>
<feature type="domain" description="Peptidase M14" evidence="1">
    <location>
        <begin position="401"/>
        <end position="520"/>
    </location>
</feature>
<dbReference type="EMBL" id="BK016185">
    <property type="protein sequence ID" value="DAG00987.1"/>
    <property type="molecule type" value="Genomic_DNA"/>
</dbReference>
<dbReference type="SUPFAM" id="SSF53187">
    <property type="entry name" value="Zn-dependent exopeptidases"/>
    <property type="match status" value="1"/>
</dbReference>
<proteinExistence type="predicted"/>
<evidence type="ECO:0000313" key="2">
    <source>
        <dbReference type="EMBL" id="DAG00987.1"/>
    </source>
</evidence>
<dbReference type="GO" id="GO:0006508">
    <property type="term" value="P:proteolysis"/>
    <property type="evidence" value="ECO:0007669"/>
    <property type="project" value="InterPro"/>
</dbReference>